<dbReference type="PANTHER" id="PTHR43586:SF8">
    <property type="entry name" value="CYSTEINE DESULFURASE 1, CHLOROPLASTIC"/>
    <property type="match status" value="1"/>
</dbReference>
<name>A0A430VT57_THESC</name>
<organism evidence="3 4">
    <name type="scientific">Thermus scotoductus</name>
    <dbReference type="NCBI Taxonomy" id="37636"/>
    <lineage>
        <taxon>Bacteria</taxon>
        <taxon>Thermotogati</taxon>
        <taxon>Deinococcota</taxon>
        <taxon>Deinococci</taxon>
        <taxon>Thermales</taxon>
        <taxon>Thermaceae</taxon>
        <taxon>Thermus</taxon>
    </lineage>
</organism>
<dbReference type="InterPro" id="IPR000192">
    <property type="entry name" value="Aminotrans_V_dom"/>
</dbReference>
<gene>
    <name evidence="3" type="ORF">CSW14_04980</name>
</gene>
<dbReference type="RefSeq" id="WP_126247934.1">
    <property type="nucleotide sequence ID" value="NZ_PEMW01000127.1"/>
</dbReference>
<feature type="domain" description="Aminotransferase class V" evidence="2">
    <location>
        <begin position="8"/>
        <end position="131"/>
    </location>
</feature>
<dbReference type="InterPro" id="IPR015422">
    <property type="entry name" value="PyrdxlP-dep_Trfase_small"/>
</dbReference>
<evidence type="ECO:0000313" key="4">
    <source>
        <dbReference type="Proteomes" id="UP000287467"/>
    </source>
</evidence>
<dbReference type="AlphaFoldDB" id="A0A430VT57"/>
<evidence type="ECO:0000313" key="3">
    <source>
        <dbReference type="EMBL" id="RTI57424.1"/>
    </source>
</evidence>
<dbReference type="EMBL" id="PEMW01000127">
    <property type="protein sequence ID" value="RTI57424.1"/>
    <property type="molecule type" value="Genomic_DNA"/>
</dbReference>
<protein>
    <submittedName>
        <fullName evidence="3">Cysteine desulfurase</fullName>
    </submittedName>
</protein>
<dbReference type="Gene3D" id="3.40.640.10">
    <property type="entry name" value="Type I PLP-dependent aspartate aminotransferase-like (Major domain)"/>
    <property type="match status" value="1"/>
</dbReference>
<evidence type="ECO:0000256" key="1">
    <source>
        <dbReference type="ARBA" id="ARBA00022898"/>
    </source>
</evidence>
<reference evidence="3 4" key="1">
    <citation type="journal article" date="2019" name="Extremophiles">
        <title>Biogeography of thermophiles and predominance of Thermus scotoductus in domestic water heaters.</title>
        <authorList>
            <person name="Wilpiszeski R.L."/>
            <person name="Zhang Z."/>
            <person name="House C.H."/>
        </authorList>
    </citation>
    <scope>NUCLEOTIDE SEQUENCE [LARGE SCALE GENOMIC DNA]</scope>
    <source>
        <strain evidence="3 4">1_S1</strain>
    </source>
</reference>
<feature type="non-terminal residue" evidence="3">
    <location>
        <position position="1"/>
    </location>
</feature>
<dbReference type="InterPro" id="IPR015424">
    <property type="entry name" value="PyrdxlP-dep_Trfase"/>
</dbReference>
<dbReference type="Pfam" id="PF00266">
    <property type="entry name" value="Aminotran_5"/>
    <property type="match status" value="1"/>
</dbReference>
<comment type="caution">
    <text evidence="3">The sequence shown here is derived from an EMBL/GenBank/DDBJ whole genome shotgun (WGS) entry which is preliminary data.</text>
</comment>
<dbReference type="SUPFAM" id="SSF53383">
    <property type="entry name" value="PLP-dependent transferases"/>
    <property type="match status" value="1"/>
</dbReference>
<dbReference type="Proteomes" id="UP000287467">
    <property type="component" value="Unassembled WGS sequence"/>
</dbReference>
<accession>A0A430VT57</accession>
<sequence>VGGRIRARPEAGTPPIAEAIALGEAASYLMEIGMERVYAHDRALLEYALKRLAEVPDLKVYGPKGEDRGGVIPFTLGRLHAHDLATFLDQEGIAVRAGHHCAQPLHRKLGLAATARASFYLYNTFEEVDRFVEALLRIHTRYRAWL</sequence>
<dbReference type="Gene3D" id="3.90.1150.10">
    <property type="entry name" value="Aspartate Aminotransferase, domain 1"/>
    <property type="match status" value="1"/>
</dbReference>
<evidence type="ECO:0000259" key="2">
    <source>
        <dbReference type="Pfam" id="PF00266"/>
    </source>
</evidence>
<proteinExistence type="predicted"/>
<dbReference type="InterPro" id="IPR015421">
    <property type="entry name" value="PyrdxlP-dep_Trfase_major"/>
</dbReference>
<keyword evidence="1" id="KW-0663">Pyridoxal phosphate</keyword>
<dbReference type="PANTHER" id="PTHR43586">
    <property type="entry name" value="CYSTEINE DESULFURASE"/>
    <property type="match status" value="1"/>
</dbReference>